<evidence type="ECO:0000256" key="7">
    <source>
        <dbReference type="ARBA" id="ARBA00022801"/>
    </source>
</evidence>
<evidence type="ECO:0000256" key="10">
    <source>
        <dbReference type="PIRSR" id="PIRSR600243-1"/>
    </source>
</evidence>
<accession>V6LSN6</accession>
<dbReference type="VEuPathDB" id="GiardiaDB:SS50377_20506"/>
<dbReference type="PRINTS" id="PR00141">
    <property type="entry name" value="PROTEASOME"/>
</dbReference>
<dbReference type="Gene3D" id="3.60.20.10">
    <property type="entry name" value="Glutamine Phosphoribosylpyrophosphate, subunit 1, domain 1"/>
    <property type="match status" value="1"/>
</dbReference>
<dbReference type="AlphaFoldDB" id="V6LSN6"/>
<dbReference type="EMBL" id="KI546133">
    <property type="protein sequence ID" value="EST43799.1"/>
    <property type="molecule type" value="Genomic_DNA"/>
</dbReference>
<organism evidence="11">
    <name type="scientific">Spironucleus salmonicida</name>
    <dbReference type="NCBI Taxonomy" id="348837"/>
    <lineage>
        <taxon>Eukaryota</taxon>
        <taxon>Metamonada</taxon>
        <taxon>Diplomonadida</taxon>
        <taxon>Hexamitidae</taxon>
        <taxon>Hexamitinae</taxon>
        <taxon>Spironucleus</taxon>
    </lineage>
</organism>
<comment type="catalytic activity">
    <reaction evidence="1">
        <text>Cleavage of peptide bonds with very broad specificity.</text>
        <dbReference type="EC" id="3.4.25.1"/>
    </reaction>
</comment>
<dbReference type="GO" id="GO:0005634">
    <property type="term" value="C:nucleus"/>
    <property type="evidence" value="ECO:0007669"/>
    <property type="project" value="UniProtKB-SubCell"/>
</dbReference>
<dbReference type="GO" id="GO:0005839">
    <property type="term" value="C:proteasome core complex"/>
    <property type="evidence" value="ECO:0007669"/>
    <property type="project" value="InterPro"/>
</dbReference>
<dbReference type="SUPFAM" id="SSF56235">
    <property type="entry name" value="N-terminal nucleophile aminohydrolases (Ntn hydrolases)"/>
    <property type="match status" value="1"/>
</dbReference>
<evidence type="ECO:0000313" key="13">
    <source>
        <dbReference type="Proteomes" id="UP000018208"/>
    </source>
</evidence>
<dbReference type="EC" id="3.4.25.1" evidence="3"/>
<keyword evidence="9" id="KW-0539">Nucleus</keyword>
<keyword evidence="13" id="KW-1185">Reference proteome</keyword>
<dbReference type="InterPro" id="IPR029055">
    <property type="entry name" value="Ntn_hydrolases_N"/>
</dbReference>
<evidence type="ECO:0000313" key="11">
    <source>
        <dbReference type="EMBL" id="EST43799.1"/>
    </source>
</evidence>
<dbReference type="CDD" id="cd03763">
    <property type="entry name" value="proteasome_beta_type_7"/>
    <property type="match status" value="1"/>
</dbReference>
<protein>
    <recommendedName>
        <fullName evidence="3">proteasome endopeptidase complex</fullName>
        <ecNumber evidence="3">3.4.25.1</ecNumber>
    </recommendedName>
</protein>
<evidence type="ECO:0000256" key="4">
    <source>
        <dbReference type="ARBA" id="ARBA00022490"/>
    </source>
</evidence>
<dbReference type="PANTHER" id="PTHR32194">
    <property type="entry name" value="METALLOPROTEASE TLDD"/>
    <property type="match status" value="1"/>
</dbReference>
<evidence type="ECO:0000256" key="8">
    <source>
        <dbReference type="ARBA" id="ARBA00022942"/>
    </source>
</evidence>
<evidence type="ECO:0000313" key="12">
    <source>
        <dbReference type="EMBL" id="KAH0577155.1"/>
    </source>
</evidence>
<dbReference type="InterPro" id="IPR001353">
    <property type="entry name" value="Proteasome_sua/b"/>
</dbReference>
<name>V6LSN6_9EUKA</name>
<dbReference type="GO" id="GO:0005737">
    <property type="term" value="C:cytoplasm"/>
    <property type="evidence" value="ECO:0007669"/>
    <property type="project" value="TreeGrafter"/>
</dbReference>
<dbReference type="GO" id="GO:0051603">
    <property type="term" value="P:proteolysis involved in protein catabolic process"/>
    <property type="evidence" value="ECO:0007669"/>
    <property type="project" value="InterPro"/>
</dbReference>
<keyword evidence="8 11" id="KW-0647">Proteasome</keyword>
<dbReference type="PROSITE" id="PS51476">
    <property type="entry name" value="PROTEASOME_BETA_2"/>
    <property type="match status" value="1"/>
</dbReference>
<reference evidence="12" key="2">
    <citation type="submission" date="2020-12" db="EMBL/GenBank/DDBJ databases">
        <title>New Spironucleus salmonicida genome in near-complete chromosomes.</title>
        <authorList>
            <person name="Xu F."/>
            <person name="Kurt Z."/>
            <person name="Jimenez-Gonzalez A."/>
            <person name="Astvaldsson A."/>
            <person name="Andersson J.O."/>
            <person name="Svard S.G."/>
        </authorList>
    </citation>
    <scope>NUCLEOTIDE SEQUENCE</scope>
    <source>
        <strain evidence="12">ATCC 50377</strain>
    </source>
</reference>
<proteinExistence type="predicted"/>
<evidence type="ECO:0000256" key="2">
    <source>
        <dbReference type="ARBA" id="ARBA00004123"/>
    </source>
</evidence>
<keyword evidence="6" id="KW-0888">Threonine protease</keyword>
<gene>
    <name evidence="11" type="ORF">SS50377_16418</name>
    <name evidence="12" type="ORF">SS50377_20506</name>
</gene>
<dbReference type="Pfam" id="PF00227">
    <property type="entry name" value="Proteasome"/>
    <property type="match status" value="1"/>
</dbReference>
<comment type="subcellular location">
    <subcellularLocation>
        <location evidence="2">Nucleus</location>
    </subcellularLocation>
</comment>
<dbReference type="Proteomes" id="UP000018208">
    <property type="component" value="Unassembled WGS sequence"/>
</dbReference>
<reference evidence="11 12" key="1">
    <citation type="journal article" date="2014" name="PLoS Genet.">
        <title>The Genome of Spironucleus salmonicida Highlights a Fish Pathogen Adapted to Fluctuating Environments.</title>
        <authorList>
            <person name="Xu F."/>
            <person name="Jerlstrom-Hultqvist J."/>
            <person name="Einarsson E."/>
            <person name="Astvaldsson A."/>
            <person name="Svard S.G."/>
            <person name="Andersson J.O."/>
        </authorList>
    </citation>
    <scope>NUCLEOTIDE SEQUENCE</scope>
    <source>
        <strain evidence="12">ATCC 50377</strain>
    </source>
</reference>
<dbReference type="InterPro" id="IPR023333">
    <property type="entry name" value="Proteasome_suB-type"/>
</dbReference>
<evidence type="ECO:0000256" key="1">
    <source>
        <dbReference type="ARBA" id="ARBA00001198"/>
    </source>
</evidence>
<evidence type="ECO:0000256" key="3">
    <source>
        <dbReference type="ARBA" id="ARBA00012039"/>
    </source>
</evidence>
<evidence type="ECO:0000256" key="5">
    <source>
        <dbReference type="ARBA" id="ARBA00022670"/>
    </source>
</evidence>
<dbReference type="OrthoDB" id="429533at2759"/>
<feature type="active site" description="Nucleophile" evidence="10">
    <location>
        <position position="28"/>
    </location>
</feature>
<dbReference type="EMBL" id="AUWU02000001">
    <property type="protein sequence ID" value="KAH0577155.1"/>
    <property type="molecule type" value="Genomic_DNA"/>
</dbReference>
<evidence type="ECO:0000256" key="6">
    <source>
        <dbReference type="ARBA" id="ARBA00022698"/>
    </source>
</evidence>
<dbReference type="InterPro" id="IPR000243">
    <property type="entry name" value="Pept_T1A_subB"/>
</dbReference>
<dbReference type="PANTHER" id="PTHR32194:SF4">
    <property type="entry name" value="PROTEASOME SUBUNIT BETA TYPE-7"/>
    <property type="match status" value="1"/>
</dbReference>
<keyword evidence="4" id="KW-0963">Cytoplasm</keyword>
<keyword evidence="7" id="KW-0378">Hydrolase</keyword>
<evidence type="ECO:0000256" key="9">
    <source>
        <dbReference type="ARBA" id="ARBA00023242"/>
    </source>
</evidence>
<sequence length="230" mass="24460">MNTNQFDFSLAPRYHKAPPSLTFTSTGTTIVGCVFDQGVVLAADTRATAGTVVADRNCNKLEAISQFIYCAGAGTAADTFAVKKMARDQLKLNQLKTEQEPLVSVAGHIMQNHLFNYQGHVSAALILGGIDEMGAHLISLQPHGSADYLPYSTLGSGSLAARAVFNDQWTENVTESQAKDMCEKAIRAGIMNDLGSGSNVDLVVIKRGGVEHIRGYKDVGNQSAGLVGVQ</sequence>
<keyword evidence="5" id="KW-0645">Protease</keyword>
<dbReference type="GO" id="GO:0004298">
    <property type="term" value="F:threonine-type endopeptidase activity"/>
    <property type="evidence" value="ECO:0007669"/>
    <property type="project" value="UniProtKB-KW"/>
</dbReference>